<comment type="similarity">
    <text evidence="2">Belongs to the YajC family.</text>
</comment>
<proteinExistence type="inferred from homology"/>
<dbReference type="PANTHER" id="PTHR33909">
    <property type="entry name" value="SEC TRANSLOCON ACCESSORY COMPLEX SUBUNIT YAJC"/>
    <property type="match status" value="1"/>
</dbReference>
<evidence type="ECO:0000256" key="5">
    <source>
        <dbReference type="ARBA" id="ARBA00022475"/>
    </source>
</evidence>
<dbReference type="RefSeq" id="WP_226955016.1">
    <property type="nucleotide sequence ID" value="NZ_JACDXW010000006.1"/>
</dbReference>
<keyword evidence="7" id="KW-0653">Protein transport</keyword>
<dbReference type="Proteomes" id="UP000776983">
    <property type="component" value="Unassembled WGS sequence"/>
</dbReference>
<dbReference type="EMBL" id="JACDXW010000006">
    <property type="protein sequence ID" value="MCB5364604.1"/>
    <property type="molecule type" value="Genomic_DNA"/>
</dbReference>
<evidence type="ECO:0000256" key="8">
    <source>
        <dbReference type="ARBA" id="ARBA00022989"/>
    </source>
</evidence>
<keyword evidence="9" id="KW-0811">Translocation</keyword>
<protein>
    <recommendedName>
        <fullName evidence="3">Sec translocon accessory complex subunit YajC</fullName>
    </recommendedName>
</protein>
<evidence type="ECO:0000256" key="9">
    <source>
        <dbReference type="ARBA" id="ARBA00023010"/>
    </source>
</evidence>
<dbReference type="PANTHER" id="PTHR33909:SF1">
    <property type="entry name" value="SEC TRANSLOCON ACCESSORY COMPLEX SUBUNIT YAJC"/>
    <property type="match status" value="1"/>
</dbReference>
<evidence type="ECO:0000256" key="4">
    <source>
        <dbReference type="ARBA" id="ARBA00022448"/>
    </source>
</evidence>
<dbReference type="Pfam" id="PF02699">
    <property type="entry name" value="YajC"/>
    <property type="match status" value="1"/>
</dbReference>
<evidence type="ECO:0000256" key="10">
    <source>
        <dbReference type="ARBA" id="ARBA00023136"/>
    </source>
</evidence>
<evidence type="ECO:0000256" key="1">
    <source>
        <dbReference type="ARBA" id="ARBA00004162"/>
    </source>
</evidence>
<name>A0ABS8CEY0_9BURK</name>
<dbReference type="InterPro" id="IPR003849">
    <property type="entry name" value="Preprotein_translocase_YajC"/>
</dbReference>
<sequence length="114" mass="12319">MQVTDILTLIPAQAAGGEGGALMGMLPIILMFVILYFLMIRPQMKRQKEHRNLVAALTKGDEVITSGGLLGKVTKVSDNYITLEVSELADKPVEIVLQRSAVSNVLPKGTIKSL</sequence>
<evidence type="ECO:0000256" key="6">
    <source>
        <dbReference type="ARBA" id="ARBA00022692"/>
    </source>
</evidence>
<evidence type="ECO:0000256" key="3">
    <source>
        <dbReference type="ARBA" id="ARBA00014962"/>
    </source>
</evidence>
<feature type="transmembrane region" description="Helical" evidence="11">
    <location>
        <begin position="20"/>
        <end position="39"/>
    </location>
</feature>
<evidence type="ECO:0000256" key="11">
    <source>
        <dbReference type="SAM" id="Phobius"/>
    </source>
</evidence>
<organism evidence="12 13">
    <name type="scientific">Mesopusillimonas faecipullorum</name>
    <dbReference type="NCBI Taxonomy" id="2755040"/>
    <lineage>
        <taxon>Bacteria</taxon>
        <taxon>Pseudomonadati</taxon>
        <taxon>Pseudomonadota</taxon>
        <taxon>Betaproteobacteria</taxon>
        <taxon>Burkholderiales</taxon>
        <taxon>Alcaligenaceae</taxon>
        <taxon>Mesopusillimonas</taxon>
    </lineage>
</organism>
<keyword evidence="8 11" id="KW-1133">Transmembrane helix</keyword>
<reference evidence="12 13" key="1">
    <citation type="submission" date="2020-07" db="EMBL/GenBank/DDBJ databases">
        <title>Pusillimonas sp. nov., isolated from poultry manure in Taiwan.</title>
        <authorList>
            <person name="Lin S.-Y."/>
            <person name="Tang Y.-S."/>
            <person name="Young C.-C."/>
        </authorList>
    </citation>
    <scope>NUCLEOTIDE SEQUENCE [LARGE SCALE GENOMIC DNA]</scope>
    <source>
        <strain evidence="12 13">CC-YST705</strain>
    </source>
</reference>
<evidence type="ECO:0000256" key="2">
    <source>
        <dbReference type="ARBA" id="ARBA00006742"/>
    </source>
</evidence>
<dbReference type="NCBIfam" id="TIGR00739">
    <property type="entry name" value="yajC"/>
    <property type="match status" value="1"/>
</dbReference>
<evidence type="ECO:0000313" key="12">
    <source>
        <dbReference type="EMBL" id="MCB5364604.1"/>
    </source>
</evidence>
<comment type="caution">
    <text evidence="12">The sequence shown here is derived from an EMBL/GenBank/DDBJ whole genome shotgun (WGS) entry which is preliminary data.</text>
</comment>
<comment type="subcellular location">
    <subcellularLocation>
        <location evidence="1">Cell membrane</location>
        <topology evidence="1">Single-pass membrane protein</topology>
    </subcellularLocation>
</comment>
<accession>A0ABS8CEY0</accession>
<keyword evidence="6 11" id="KW-0812">Transmembrane</keyword>
<keyword evidence="13" id="KW-1185">Reference proteome</keyword>
<keyword evidence="10 11" id="KW-0472">Membrane</keyword>
<evidence type="ECO:0000313" key="13">
    <source>
        <dbReference type="Proteomes" id="UP000776983"/>
    </source>
</evidence>
<gene>
    <name evidence="12" type="primary">yajC</name>
    <name evidence="12" type="ORF">H0484_12685</name>
</gene>
<dbReference type="SMART" id="SM01323">
    <property type="entry name" value="YajC"/>
    <property type="match status" value="1"/>
</dbReference>
<dbReference type="PRINTS" id="PR01853">
    <property type="entry name" value="YAJCTRNLCASE"/>
</dbReference>
<keyword evidence="5" id="KW-1003">Cell membrane</keyword>
<evidence type="ECO:0000256" key="7">
    <source>
        <dbReference type="ARBA" id="ARBA00022927"/>
    </source>
</evidence>
<keyword evidence="4" id="KW-0813">Transport</keyword>